<keyword evidence="9" id="KW-1185">Reference proteome</keyword>
<keyword evidence="4" id="KW-0539">Nucleus</keyword>
<name>A0A915DZN2_9BILA</name>
<evidence type="ECO:0000256" key="7">
    <source>
        <dbReference type="SAM" id="Phobius"/>
    </source>
</evidence>
<feature type="transmembrane region" description="Helical" evidence="7">
    <location>
        <begin position="208"/>
        <end position="232"/>
    </location>
</feature>
<dbReference type="Gene3D" id="3.40.50.10190">
    <property type="entry name" value="BRCT domain"/>
    <property type="match status" value="1"/>
</dbReference>
<dbReference type="GO" id="GO:0008420">
    <property type="term" value="F:RNA polymerase II CTD heptapeptide repeat phosphatase activity"/>
    <property type="evidence" value="ECO:0007669"/>
    <property type="project" value="InterPro"/>
</dbReference>
<dbReference type="InterPro" id="IPR036420">
    <property type="entry name" value="BRCT_dom_sf"/>
</dbReference>
<comment type="subcellular location">
    <subcellularLocation>
        <location evidence="1">Nucleus</location>
    </subcellularLocation>
</comment>
<evidence type="ECO:0000256" key="4">
    <source>
        <dbReference type="ARBA" id="ARBA00023242"/>
    </source>
</evidence>
<evidence type="ECO:0000256" key="6">
    <source>
        <dbReference type="ARBA" id="ARBA00048336"/>
    </source>
</evidence>
<dbReference type="Pfam" id="PF00533">
    <property type="entry name" value="BRCT"/>
    <property type="match status" value="1"/>
</dbReference>
<evidence type="ECO:0000256" key="2">
    <source>
        <dbReference type="ARBA" id="ARBA00013081"/>
    </source>
</evidence>
<dbReference type="AlphaFoldDB" id="A0A915DZN2"/>
<protein>
    <recommendedName>
        <fullName evidence="2">protein-serine/threonine phosphatase</fullName>
        <ecNumber evidence="2">3.1.3.16</ecNumber>
    </recommendedName>
</protein>
<evidence type="ECO:0000313" key="9">
    <source>
        <dbReference type="Proteomes" id="UP000887574"/>
    </source>
</evidence>
<evidence type="ECO:0000313" key="10">
    <source>
        <dbReference type="WBParaSite" id="jg25148"/>
    </source>
</evidence>
<comment type="catalytic activity">
    <reaction evidence="5">
        <text>O-phospho-L-seryl-[protein] + H2O = L-seryl-[protein] + phosphate</text>
        <dbReference type="Rhea" id="RHEA:20629"/>
        <dbReference type="Rhea" id="RHEA-COMP:9863"/>
        <dbReference type="Rhea" id="RHEA-COMP:11604"/>
        <dbReference type="ChEBI" id="CHEBI:15377"/>
        <dbReference type="ChEBI" id="CHEBI:29999"/>
        <dbReference type="ChEBI" id="CHEBI:43474"/>
        <dbReference type="ChEBI" id="CHEBI:83421"/>
        <dbReference type="EC" id="3.1.3.16"/>
    </reaction>
</comment>
<keyword evidence="7" id="KW-1133">Transmembrane helix</keyword>
<accession>A0A915DZN2</accession>
<dbReference type="InterPro" id="IPR001357">
    <property type="entry name" value="BRCT_dom"/>
</dbReference>
<comment type="catalytic activity">
    <reaction evidence="6">
        <text>O-phospho-L-threonyl-[protein] + H2O = L-threonyl-[protein] + phosphate</text>
        <dbReference type="Rhea" id="RHEA:47004"/>
        <dbReference type="Rhea" id="RHEA-COMP:11060"/>
        <dbReference type="Rhea" id="RHEA-COMP:11605"/>
        <dbReference type="ChEBI" id="CHEBI:15377"/>
        <dbReference type="ChEBI" id="CHEBI:30013"/>
        <dbReference type="ChEBI" id="CHEBI:43474"/>
        <dbReference type="ChEBI" id="CHEBI:61977"/>
        <dbReference type="EC" id="3.1.3.16"/>
    </reaction>
</comment>
<dbReference type="SUPFAM" id="SSF52113">
    <property type="entry name" value="BRCT domain"/>
    <property type="match status" value="1"/>
</dbReference>
<dbReference type="WBParaSite" id="jg25148">
    <property type="protein sequence ID" value="jg25148"/>
    <property type="gene ID" value="jg25148"/>
</dbReference>
<evidence type="ECO:0000256" key="3">
    <source>
        <dbReference type="ARBA" id="ARBA00022801"/>
    </source>
</evidence>
<dbReference type="InterPro" id="IPR039189">
    <property type="entry name" value="Fcp1"/>
</dbReference>
<evidence type="ECO:0000259" key="8">
    <source>
        <dbReference type="PROSITE" id="PS50172"/>
    </source>
</evidence>
<dbReference type="SMART" id="SM00292">
    <property type="entry name" value="BRCT"/>
    <property type="match status" value="1"/>
</dbReference>
<keyword evidence="7" id="KW-0812">Transmembrane</keyword>
<evidence type="ECO:0000256" key="5">
    <source>
        <dbReference type="ARBA" id="ARBA00047761"/>
    </source>
</evidence>
<dbReference type="EC" id="3.1.3.16" evidence="2"/>
<evidence type="ECO:0000256" key="1">
    <source>
        <dbReference type="ARBA" id="ARBA00004123"/>
    </source>
</evidence>
<sequence>MSALRGKVLRRDEIVFSGIIPRRQNPNVHWVHKACLSFGARVANAVTETTTVLVVGEPTTEKLERAEKLEIPVVSIEWLKKEARTDHKGKTFLPSIFLKKYNNKQGDVNEMTNEVDEVLSQSDEDDAIERQMNSTPKRDDQMVPEQHLDEEISDEERELQLSDDDCLQRYPAEETDGRKKFNIGGIAKFNVSLAKEYPFLKESKGETIFAIAFTALIFVLISLTPLFGKFFLINAPIL</sequence>
<organism evidence="9 10">
    <name type="scientific">Ditylenchus dipsaci</name>
    <dbReference type="NCBI Taxonomy" id="166011"/>
    <lineage>
        <taxon>Eukaryota</taxon>
        <taxon>Metazoa</taxon>
        <taxon>Ecdysozoa</taxon>
        <taxon>Nematoda</taxon>
        <taxon>Chromadorea</taxon>
        <taxon>Rhabditida</taxon>
        <taxon>Tylenchina</taxon>
        <taxon>Tylenchomorpha</taxon>
        <taxon>Sphaerularioidea</taxon>
        <taxon>Anguinidae</taxon>
        <taxon>Anguininae</taxon>
        <taxon>Ditylenchus</taxon>
    </lineage>
</organism>
<dbReference type="PANTHER" id="PTHR23081">
    <property type="entry name" value="RNA POLYMERASE II CTD PHOSPHATASE"/>
    <property type="match status" value="1"/>
</dbReference>
<dbReference type="PANTHER" id="PTHR23081:SF37">
    <property type="entry name" value="PROTEIN-SERINE_THREONINE PHOSPHATASE"/>
    <property type="match status" value="1"/>
</dbReference>
<dbReference type="PROSITE" id="PS50172">
    <property type="entry name" value="BRCT"/>
    <property type="match status" value="1"/>
</dbReference>
<dbReference type="GO" id="GO:0005634">
    <property type="term" value="C:nucleus"/>
    <property type="evidence" value="ECO:0007669"/>
    <property type="project" value="UniProtKB-SubCell"/>
</dbReference>
<reference evidence="10" key="1">
    <citation type="submission" date="2022-11" db="UniProtKB">
        <authorList>
            <consortium name="WormBaseParasite"/>
        </authorList>
    </citation>
    <scope>IDENTIFICATION</scope>
</reference>
<proteinExistence type="predicted"/>
<dbReference type="Proteomes" id="UP000887574">
    <property type="component" value="Unplaced"/>
</dbReference>
<keyword evidence="3" id="KW-0378">Hydrolase</keyword>
<feature type="domain" description="BRCT" evidence="8">
    <location>
        <begin position="4"/>
        <end position="79"/>
    </location>
</feature>
<keyword evidence="7" id="KW-0472">Membrane</keyword>